<dbReference type="VEuPathDB" id="FungiDB:AeMF1_011901"/>
<keyword evidence="2 5" id="KW-0812">Transmembrane</keyword>
<keyword evidence="6" id="KW-0732">Signal</keyword>
<evidence type="ECO:0000256" key="2">
    <source>
        <dbReference type="ARBA" id="ARBA00022692"/>
    </source>
</evidence>
<dbReference type="EMBL" id="VJMJ01000253">
    <property type="protein sequence ID" value="KAF0724983.1"/>
    <property type="molecule type" value="Genomic_DNA"/>
</dbReference>
<evidence type="ECO:0000259" key="7">
    <source>
        <dbReference type="PROSITE" id="PS50850"/>
    </source>
</evidence>
<feature type="domain" description="Major facilitator superfamily (MFS) profile" evidence="7">
    <location>
        <begin position="1"/>
        <end position="270"/>
    </location>
</feature>
<feature type="transmembrane region" description="Helical" evidence="5">
    <location>
        <begin position="225"/>
        <end position="243"/>
    </location>
</feature>
<dbReference type="PANTHER" id="PTHR23508:SF10">
    <property type="entry name" value="CARBOXYLIC ACID TRANSPORTER PROTEIN HOMOLOG"/>
    <property type="match status" value="1"/>
</dbReference>
<evidence type="ECO:0000256" key="3">
    <source>
        <dbReference type="ARBA" id="ARBA00022989"/>
    </source>
</evidence>
<protein>
    <recommendedName>
        <fullName evidence="7">Major facilitator superfamily (MFS) profile domain-containing protein</fullName>
    </recommendedName>
</protein>
<feature type="transmembrane region" description="Helical" evidence="5">
    <location>
        <begin position="27"/>
        <end position="45"/>
    </location>
</feature>
<feature type="transmembrane region" description="Helical" evidence="5">
    <location>
        <begin position="100"/>
        <end position="117"/>
    </location>
</feature>
<keyword evidence="9" id="KW-1185">Reference proteome</keyword>
<feature type="chain" id="PRO_5026194955" description="Major facilitator superfamily (MFS) profile domain-containing protein" evidence="6">
    <location>
        <begin position="21"/>
        <end position="270"/>
    </location>
</feature>
<evidence type="ECO:0000256" key="1">
    <source>
        <dbReference type="ARBA" id="ARBA00004141"/>
    </source>
</evidence>
<comment type="subcellular location">
    <subcellularLocation>
        <location evidence="1">Membrane</location>
        <topology evidence="1">Multi-pass membrane protein</topology>
    </subcellularLocation>
</comment>
<dbReference type="SUPFAM" id="SSF103473">
    <property type="entry name" value="MFS general substrate transporter"/>
    <property type="match status" value="1"/>
</dbReference>
<evidence type="ECO:0000313" key="8">
    <source>
        <dbReference type="EMBL" id="KAF0724983.1"/>
    </source>
</evidence>
<feature type="transmembrane region" description="Helical" evidence="5">
    <location>
        <begin position="66"/>
        <end position="88"/>
    </location>
</feature>
<organism evidence="8 9">
    <name type="scientific">Aphanomyces euteiches</name>
    <dbReference type="NCBI Taxonomy" id="100861"/>
    <lineage>
        <taxon>Eukaryota</taxon>
        <taxon>Sar</taxon>
        <taxon>Stramenopiles</taxon>
        <taxon>Oomycota</taxon>
        <taxon>Saprolegniomycetes</taxon>
        <taxon>Saprolegniales</taxon>
        <taxon>Verrucalvaceae</taxon>
        <taxon>Aphanomyces</taxon>
    </lineage>
</organism>
<sequence>MVATCVLLIVGGGLCGAAFGTDPTTTLWFLVVARGILGFGIGGEYPLAASSSAEDASSPQDRNTRVALTFSLQGVGFLAASIMGLIFIVVLEETPEHLEIMWRSLFVIGVLPALFLVKYRWEAEETAAFARHGRRLDRVPWSFVVKHYGRSLLGTAGTWFLFDIVFYAQNLFSASILAVLGADKRASLQTIAWQNVAVSVLALPGYYVAVYMINRIGRRHMQVQGLTLMMLIFLVLGLYWTSLQQSPGWFITDALFLQFWSQHVNVCLSN</sequence>
<dbReference type="GO" id="GO:0046943">
    <property type="term" value="F:carboxylic acid transmembrane transporter activity"/>
    <property type="evidence" value="ECO:0007669"/>
    <property type="project" value="TreeGrafter"/>
</dbReference>
<dbReference type="Proteomes" id="UP000481153">
    <property type="component" value="Unassembled WGS sequence"/>
</dbReference>
<keyword evidence="3 5" id="KW-1133">Transmembrane helix</keyword>
<feature type="transmembrane region" description="Helical" evidence="5">
    <location>
        <begin position="192"/>
        <end position="213"/>
    </location>
</feature>
<dbReference type="InterPro" id="IPR036259">
    <property type="entry name" value="MFS_trans_sf"/>
</dbReference>
<evidence type="ECO:0000256" key="5">
    <source>
        <dbReference type="SAM" id="Phobius"/>
    </source>
</evidence>
<name>A0A6G0WE75_9STRA</name>
<dbReference type="Gene3D" id="1.20.1250.20">
    <property type="entry name" value="MFS general substrate transporter like domains"/>
    <property type="match status" value="1"/>
</dbReference>
<dbReference type="PROSITE" id="PS50850">
    <property type="entry name" value="MFS"/>
    <property type="match status" value="1"/>
</dbReference>
<accession>A0A6G0WE75</accession>
<feature type="transmembrane region" description="Helical" evidence="5">
    <location>
        <begin position="159"/>
        <end position="180"/>
    </location>
</feature>
<dbReference type="GO" id="GO:0005886">
    <property type="term" value="C:plasma membrane"/>
    <property type="evidence" value="ECO:0007669"/>
    <property type="project" value="TreeGrafter"/>
</dbReference>
<dbReference type="Pfam" id="PF07690">
    <property type="entry name" value="MFS_1"/>
    <property type="match status" value="1"/>
</dbReference>
<dbReference type="AlphaFoldDB" id="A0A6G0WE75"/>
<gene>
    <name evidence="8" type="ORF">Ae201684_016381</name>
</gene>
<dbReference type="PANTHER" id="PTHR23508">
    <property type="entry name" value="CARBOXYLIC ACID TRANSPORTER PROTEIN HOMOLOG"/>
    <property type="match status" value="1"/>
</dbReference>
<proteinExistence type="predicted"/>
<dbReference type="InterPro" id="IPR011701">
    <property type="entry name" value="MFS"/>
</dbReference>
<evidence type="ECO:0000256" key="6">
    <source>
        <dbReference type="SAM" id="SignalP"/>
    </source>
</evidence>
<feature type="signal peptide" evidence="6">
    <location>
        <begin position="1"/>
        <end position="20"/>
    </location>
</feature>
<keyword evidence="4 5" id="KW-0472">Membrane</keyword>
<evidence type="ECO:0000256" key="4">
    <source>
        <dbReference type="ARBA" id="ARBA00023136"/>
    </source>
</evidence>
<evidence type="ECO:0000313" key="9">
    <source>
        <dbReference type="Proteomes" id="UP000481153"/>
    </source>
</evidence>
<dbReference type="InterPro" id="IPR020846">
    <property type="entry name" value="MFS_dom"/>
</dbReference>
<reference evidence="8 9" key="1">
    <citation type="submission" date="2019-07" db="EMBL/GenBank/DDBJ databases">
        <title>Genomics analysis of Aphanomyces spp. identifies a new class of oomycete effector associated with host adaptation.</title>
        <authorList>
            <person name="Gaulin E."/>
        </authorList>
    </citation>
    <scope>NUCLEOTIDE SEQUENCE [LARGE SCALE GENOMIC DNA]</scope>
    <source>
        <strain evidence="8 9">ATCC 201684</strain>
    </source>
</reference>
<comment type="caution">
    <text evidence="8">The sequence shown here is derived from an EMBL/GenBank/DDBJ whole genome shotgun (WGS) entry which is preliminary data.</text>
</comment>